<sequence>MPDRSDRSTLTEALDRIVADALVLHRALRTNAIGHAHALAARINDAQDLASAALRLFLDLAQHTPHTTAGKLLLLDHIAQIAKAAQDASAELTAALARAVENQRRRANATKGPAILIRPSPQQFIESATDLLDRIPTLHHAIHRDRLIPPSRLTHQPH</sequence>
<proteinExistence type="predicted"/>
<dbReference type="Proteomes" id="UP000053024">
    <property type="component" value="Unassembled WGS sequence"/>
</dbReference>
<dbReference type="STRING" id="285568.AQJ66_02665"/>
<keyword evidence="2" id="KW-1185">Reference proteome</keyword>
<dbReference type="OrthoDB" id="4302494at2"/>
<dbReference type="AlphaFoldDB" id="A0A101TCZ5"/>
<name>A0A101TCZ5_9ACTN</name>
<dbReference type="EMBL" id="LMWX01000003">
    <property type="protein sequence ID" value="KUN89978.1"/>
    <property type="molecule type" value="Genomic_DNA"/>
</dbReference>
<evidence type="ECO:0000313" key="1">
    <source>
        <dbReference type="EMBL" id="KUN89978.1"/>
    </source>
</evidence>
<protein>
    <submittedName>
        <fullName evidence="1">Uncharacterized protein</fullName>
    </submittedName>
</protein>
<organism evidence="1 2">
    <name type="scientific">Streptomyces bungoensis</name>
    <dbReference type="NCBI Taxonomy" id="285568"/>
    <lineage>
        <taxon>Bacteria</taxon>
        <taxon>Bacillati</taxon>
        <taxon>Actinomycetota</taxon>
        <taxon>Actinomycetes</taxon>
        <taxon>Kitasatosporales</taxon>
        <taxon>Streptomycetaceae</taxon>
        <taxon>Streptomyces</taxon>
    </lineage>
</organism>
<reference evidence="1 2" key="1">
    <citation type="submission" date="2015-10" db="EMBL/GenBank/DDBJ databases">
        <title>Draft genome sequence of Streptomyces bungoensis DSM 41781, type strain for the species Streptomyces bungoensis.</title>
        <authorList>
            <person name="Ruckert C."/>
            <person name="Winkler A."/>
            <person name="Kalinowski J."/>
            <person name="Kampfer P."/>
            <person name="Glaeser S."/>
        </authorList>
    </citation>
    <scope>NUCLEOTIDE SEQUENCE [LARGE SCALE GENOMIC DNA]</scope>
    <source>
        <strain evidence="1 2">DSM 41781</strain>
    </source>
</reference>
<accession>A0A101TCZ5</accession>
<comment type="caution">
    <text evidence="1">The sequence shown here is derived from an EMBL/GenBank/DDBJ whole genome shotgun (WGS) entry which is preliminary data.</text>
</comment>
<dbReference type="RefSeq" id="WP_058082611.1">
    <property type="nucleotide sequence ID" value="NZ_KQ948851.1"/>
</dbReference>
<gene>
    <name evidence="1" type="ORF">AQJ66_02665</name>
</gene>
<evidence type="ECO:0000313" key="2">
    <source>
        <dbReference type="Proteomes" id="UP000053024"/>
    </source>
</evidence>